<evidence type="ECO:0000256" key="1">
    <source>
        <dbReference type="ARBA" id="ARBA00000382"/>
    </source>
</evidence>
<evidence type="ECO:0000256" key="9">
    <source>
        <dbReference type="ARBA" id="ARBA00023163"/>
    </source>
</evidence>
<dbReference type="InterPro" id="IPR044965">
    <property type="entry name" value="Glyco_hydro_17_plant"/>
</dbReference>
<keyword evidence="9" id="KW-0804">Transcription</keyword>
<feature type="region of interest" description="Disordered" evidence="13">
    <location>
        <begin position="94"/>
        <end position="288"/>
    </location>
</feature>
<dbReference type="EC" id="3.2.1.39" evidence="4"/>
<keyword evidence="5" id="KW-0732">Signal</keyword>
<protein>
    <recommendedName>
        <fullName evidence="4">glucan endo-1,3-beta-D-glucosidase</fullName>
        <ecNumber evidence="4">3.2.1.39</ecNumber>
    </recommendedName>
</protein>
<comment type="subcellular location">
    <subcellularLocation>
        <location evidence="2">Nucleus</location>
    </subcellularLocation>
</comment>
<dbReference type="GO" id="GO:0005634">
    <property type="term" value="C:nucleus"/>
    <property type="evidence" value="ECO:0007669"/>
    <property type="project" value="UniProtKB-SubCell"/>
</dbReference>
<dbReference type="SUPFAM" id="SSF51445">
    <property type="entry name" value="(Trans)glycosidases"/>
    <property type="match status" value="1"/>
</dbReference>
<evidence type="ECO:0000256" key="8">
    <source>
        <dbReference type="ARBA" id="ARBA00023125"/>
    </source>
</evidence>
<dbReference type="GO" id="GO:0003677">
    <property type="term" value="F:DNA binding"/>
    <property type="evidence" value="ECO:0007669"/>
    <property type="project" value="UniProtKB-KW"/>
</dbReference>
<keyword evidence="7" id="KW-0805">Transcription regulation</keyword>
<comment type="caution">
    <text evidence="15">The sequence shown here is derived from an EMBL/GenBank/DDBJ whole genome shotgun (WGS) entry which is preliminary data.</text>
</comment>
<dbReference type="Gene3D" id="3.30.890.10">
    <property type="entry name" value="Methyl-cpg-binding Protein 2, Chain A"/>
    <property type="match status" value="1"/>
</dbReference>
<feature type="domain" description="MBD" evidence="14">
    <location>
        <begin position="7"/>
        <end position="106"/>
    </location>
</feature>
<dbReference type="Pfam" id="PF01429">
    <property type="entry name" value="MBD"/>
    <property type="match status" value="1"/>
</dbReference>
<evidence type="ECO:0000313" key="15">
    <source>
        <dbReference type="EMBL" id="KAG6413298.1"/>
    </source>
</evidence>
<accession>A0A8X8XJZ3</accession>
<keyword evidence="10" id="KW-0539">Nucleus</keyword>
<evidence type="ECO:0000259" key="14">
    <source>
        <dbReference type="PROSITE" id="PS50982"/>
    </source>
</evidence>
<reference evidence="15" key="2">
    <citation type="submission" date="2020-08" db="EMBL/GenBank/DDBJ databases">
        <title>Plant Genome Project.</title>
        <authorList>
            <person name="Zhang R.-G."/>
        </authorList>
    </citation>
    <scope>NUCLEOTIDE SEQUENCE</scope>
    <source>
        <strain evidence="15">Huo1</strain>
        <tissue evidence="15">Leaf</tissue>
    </source>
</reference>
<reference evidence="15" key="1">
    <citation type="submission" date="2018-01" db="EMBL/GenBank/DDBJ databases">
        <authorList>
            <person name="Mao J.F."/>
        </authorList>
    </citation>
    <scope>NUCLEOTIDE SEQUENCE</scope>
    <source>
        <strain evidence="15">Huo1</strain>
        <tissue evidence="15">Leaf</tissue>
    </source>
</reference>
<evidence type="ECO:0000256" key="5">
    <source>
        <dbReference type="ARBA" id="ARBA00022729"/>
    </source>
</evidence>
<dbReference type="GO" id="GO:0042973">
    <property type="term" value="F:glucan endo-1,3-beta-D-glucosidase activity"/>
    <property type="evidence" value="ECO:0007669"/>
    <property type="project" value="UniProtKB-EC"/>
</dbReference>
<evidence type="ECO:0000256" key="10">
    <source>
        <dbReference type="ARBA" id="ARBA00023242"/>
    </source>
</evidence>
<keyword evidence="16" id="KW-1185">Reference proteome</keyword>
<gene>
    <name evidence="15" type="ORF">SASPL_126007</name>
</gene>
<dbReference type="PROSITE" id="PS51257">
    <property type="entry name" value="PROKAR_LIPOPROTEIN"/>
    <property type="match status" value="1"/>
</dbReference>
<dbReference type="PANTHER" id="PTHR32227">
    <property type="entry name" value="GLUCAN ENDO-1,3-BETA-GLUCOSIDASE BG1-RELATED-RELATED"/>
    <property type="match status" value="1"/>
</dbReference>
<evidence type="ECO:0000256" key="6">
    <source>
        <dbReference type="ARBA" id="ARBA00022801"/>
    </source>
</evidence>
<dbReference type="AlphaFoldDB" id="A0A8X8XJZ3"/>
<evidence type="ECO:0000256" key="11">
    <source>
        <dbReference type="ARBA" id="ARBA00023295"/>
    </source>
</evidence>
<evidence type="ECO:0000256" key="13">
    <source>
        <dbReference type="SAM" id="MobiDB-lite"/>
    </source>
</evidence>
<dbReference type="InterPro" id="IPR000490">
    <property type="entry name" value="Glyco_hydro_17"/>
</dbReference>
<dbReference type="InterPro" id="IPR016177">
    <property type="entry name" value="DNA-bd_dom_sf"/>
</dbReference>
<dbReference type="Proteomes" id="UP000298416">
    <property type="component" value="Unassembled WGS sequence"/>
</dbReference>
<dbReference type="FunFam" id="3.20.20.80:FF:000005">
    <property type="entry name" value="Glucan endo-1,3-beta-glucosidase 14"/>
    <property type="match status" value="1"/>
</dbReference>
<evidence type="ECO:0000256" key="7">
    <source>
        <dbReference type="ARBA" id="ARBA00023015"/>
    </source>
</evidence>
<dbReference type="InterPro" id="IPR001739">
    <property type="entry name" value="Methyl_CpG_DNA-bd"/>
</dbReference>
<keyword evidence="8" id="KW-0238">DNA-binding</keyword>
<name>A0A8X8XJZ3_SALSN</name>
<dbReference type="PROSITE" id="PS50982">
    <property type="entry name" value="MBD"/>
    <property type="match status" value="1"/>
</dbReference>
<keyword evidence="11" id="KW-0326">Glycosidase</keyword>
<dbReference type="Gene3D" id="3.20.20.80">
    <property type="entry name" value="Glycosidases"/>
    <property type="match status" value="1"/>
</dbReference>
<evidence type="ECO:0000256" key="4">
    <source>
        <dbReference type="ARBA" id="ARBA00012780"/>
    </source>
</evidence>
<dbReference type="EMBL" id="PNBA02000009">
    <property type="protein sequence ID" value="KAG6413298.1"/>
    <property type="molecule type" value="Genomic_DNA"/>
</dbReference>
<evidence type="ECO:0000256" key="12">
    <source>
        <dbReference type="RuleBase" id="RU004335"/>
    </source>
</evidence>
<dbReference type="SUPFAM" id="SSF54171">
    <property type="entry name" value="DNA-binding domain"/>
    <property type="match status" value="1"/>
</dbReference>
<organism evidence="15">
    <name type="scientific">Salvia splendens</name>
    <name type="common">Scarlet sage</name>
    <dbReference type="NCBI Taxonomy" id="180675"/>
    <lineage>
        <taxon>Eukaryota</taxon>
        <taxon>Viridiplantae</taxon>
        <taxon>Streptophyta</taxon>
        <taxon>Embryophyta</taxon>
        <taxon>Tracheophyta</taxon>
        <taxon>Spermatophyta</taxon>
        <taxon>Magnoliopsida</taxon>
        <taxon>eudicotyledons</taxon>
        <taxon>Gunneridae</taxon>
        <taxon>Pentapetalae</taxon>
        <taxon>asterids</taxon>
        <taxon>lamiids</taxon>
        <taxon>Lamiales</taxon>
        <taxon>Lamiaceae</taxon>
        <taxon>Nepetoideae</taxon>
        <taxon>Mentheae</taxon>
        <taxon>Salviinae</taxon>
        <taxon>Salvia</taxon>
        <taxon>Salvia subgen. Calosphace</taxon>
        <taxon>core Calosphace</taxon>
    </lineage>
</organism>
<evidence type="ECO:0000256" key="2">
    <source>
        <dbReference type="ARBA" id="ARBA00004123"/>
    </source>
</evidence>
<keyword evidence="6" id="KW-0378">Hydrolase</keyword>
<dbReference type="InterPro" id="IPR017853">
    <property type="entry name" value="GH"/>
</dbReference>
<proteinExistence type="inferred from homology"/>
<evidence type="ECO:0000313" key="16">
    <source>
        <dbReference type="Proteomes" id="UP000298416"/>
    </source>
</evidence>
<dbReference type="GO" id="GO:0005975">
    <property type="term" value="P:carbohydrate metabolic process"/>
    <property type="evidence" value="ECO:0007669"/>
    <property type="project" value="InterPro"/>
</dbReference>
<sequence>MAEIQRSDEVVSVELPAPASWKKLCLLACIFSCGCDCGLPGLGYVVGSLSAKMYLPKRGGTPRKNEIVFVAPTGEEISSRKQLEQYLKSHEGNPAISEFDWGTGETPRRSARISEKVKSSPTSLEIEPQMKRRKRSSITKKEKEAEAGKEEAEGTEIDGKPDAGKEAAKEEADGKQDAEKEAEGMEVDGKQDAVTEDKAGEDKETKVCSEDKLQEDMNGKDDVKDNGTGEGEKAEHEKVSENVKEPVSVAAPHASSELTTPDKPNENELGATDGAETQVANGGPHVSTQEMNGIQEASIKTSMQEQEQEQGNNLKAESMDNSKIGGVGYVLHLTFVAFVYSGDVDIMLYYAMLLRPDFAAAAIMLAFDYAFTGTFGVNYGRLADNIPKPESVVTLLKANKIKNTRIYDADPSVLKAFSGSGIEIIVGLGNQFLRDISINQDRAVDWVKTNVEPFLPGTSITGIAVGNEVLGGGDPELWEVLVPAVRNVYNALTQLRLADKIEVSSPHSAAVFATTFPPSAGAFKDSLLPYMRPLLRFFSHIGSPFYINAYPFLAYISDPSHIDLNYALFEKNKGIYDAKTKLHYDNMFDAMVDAAYAALEKVDFHRVEVIVSETGWASKGDDNEAGATVKNAKIYNGNLKKRLMKKKGTPYRPKRAVKAYVFALFNENSKPGPTSERNFGLFKADGSTAYDIGFTGLDFCFPLHYDF</sequence>
<feature type="compositionally biased region" description="Basic and acidic residues" evidence="13">
    <location>
        <begin position="139"/>
        <end position="244"/>
    </location>
</feature>
<comment type="catalytic activity">
    <reaction evidence="1">
        <text>Hydrolysis of (1-&gt;3)-beta-D-glucosidic linkages in (1-&gt;3)-beta-D-glucans.</text>
        <dbReference type="EC" id="3.2.1.39"/>
    </reaction>
</comment>
<dbReference type="Pfam" id="PF00332">
    <property type="entry name" value="Glyco_hydro_17"/>
    <property type="match status" value="1"/>
</dbReference>
<feature type="compositionally biased region" description="Basic and acidic residues" evidence="13">
    <location>
        <begin position="106"/>
        <end position="118"/>
    </location>
</feature>
<comment type="similarity">
    <text evidence="3 12">Belongs to the glycosyl hydrolase 17 family.</text>
</comment>
<evidence type="ECO:0000256" key="3">
    <source>
        <dbReference type="ARBA" id="ARBA00008773"/>
    </source>
</evidence>